<dbReference type="GO" id="GO:0030424">
    <property type="term" value="C:axon"/>
    <property type="evidence" value="ECO:0007669"/>
    <property type="project" value="TreeGrafter"/>
</dbReference>
<evidence type="ECO:0000256" key="5">
    <source>
        <dbReference type="ARBA" id="ARBA00022692"/>
    </source>
</evidence>
<dbReference type="GO" id="GO:0098703">
    <property type="term" value="P:calcium ion import across plasma membrane"/>
    <property type="evidence" value="ECO:0007669"/>
    <property type="project" value="TreeGrafter"/>
</dbReference>
<dbReference type="AlphaFoldDB" id="A0AAD9KQE9"/>
<dbReference type="GO" id="GO:0012505">
    <property type="term" value="C:endomembrane system"/>
    <property type="evidence" value="ECO:0007669"/>
    <property type="project" value="UniProtKB-SubCell"/>
</dbReference>
<name>A0AAD9KQE9_RIDPI</name>
<evidence type="ECO:0000256" key="6">
    <source>
        <dbReference type="ARBA" id="ARBA00022989"/>
    </source>
</evidence>
<dbReference type="Proteomes" id="UP001209878">
    <property type="component" value="Unassembled WGS sequence"/>
</dbReference>
<evidence type="ECO:0000256" key="1">
    <source>
        <dbReference type="ARBA" id="ARBA00004127"/>
    </source>
</evidence>
<keyword evidence="8 9" id="KW-0472">Membrane</keyword>
<feature type="domain" description="Sodium/calcium exchanger membrane region" evidence="10">
    <location>
        <begin position="36"/>
        <end position="78"/>
    </location>
</feature>
<keyword evidence="5 9" id="KW-0812">Transmembrane</keyword>
<keyword evidence="7" id="KW-0406">Ion transport</keyword>
<keyword evidence="12" id="KW-1185">Reference proteome</keyword>
<dbReference type="Pfam" id="PF01699">
    <property type="entry name" value="Na_Ca_ex"/>
    <property type="match status" value="1"/>
</dbReference>
<keyword evidence="4" id="KW-0106">Calcium</keyword>
<keyword evidence="6 9" id="KW-1133">Transmembrane helix</keyword>
<feature type="transmembrane region" description="Helical" evidence="9">
    <location>
        <begin position="33"/>
        <end position="53"/>
    </location>
</feature>
<evidence type="ECO:0000256" key="2">
    <source>
        <dbReference type="ARBA" id="ARBA00022448"/>
    </source>
</evidence>
<dbReference type="InterPro" id="IPR044880">
    <property type="entry name" value="NCX_ion-bd_dom_sf"/>
</dbReference>
<evidence type="ECO:0000256" key="8">
    <source>
        <dbReference type="ARBA" id="ARBA00023136"/>
    </source>
</evidence>
<proteinExistence type="predicted"/>
<comment type="subcellular location">
    <subcellularLocation>
        <location evidence="1">Endomembrane system</location>
        <topology evidence="1">Multi-pass membrane protein</topology>
    </subcellularLocation>
</comment>
<gene>
    <name evidence="11" type="ORF">NP493_719g00001</name>
</gene>
<evidence type="ECO:0000256" key="9">
    <source>
        <dbReference type="SAM" id="Phobius"/>
    </source>
</evidence>
<dbReference type="EMBL" id="JAODUO010000719">
    <property type="protein sequence ID" value="KAK2175602.1"/>
    <property type="molecule type" value="Genomic_DNA"/>
</dbReference>
<reference evidence="11" key="1">
    <citation type="journal article" date="2023" name="Mol. Biol. Evol.">
        <title>Third-Generation Sequencing Reveals the Adaptive Role of the Epigenome in Three Deep-Sea Polychaetes.</title>
        <authorList>
            <person name="Perez M."/>
            <person name="Aroh O."/>
            <person name="Sun Y."/>
            <person name="Lan Y."/>
            <person name="Juniper S.K."/>
            <person name="Young C.R."/>
            <person name="Angers B."/>
            <person name="Qian P.Y."/>
        </authorList>
    </citation>
    <scope>NUCLEOTIDE SEQUENCE</scope>
    <source>
        <strain evidence="11">R07B-5</strain>
    </source>
</reference>
<dbReference type="GO" id="GO:0042383">
    <property type="term" value="C:sarcolemma"/>
    <property type="evidence" value="ECO:0007669"/>
    <property type="project" value="TreeGrafter"/>
</dbReference>
<keyword evidence="2" id="KW-0813">Transport</keyword>
<dbReference type="InterPro" id="IPR051171">
    <property type="entry name" value="CaCA"/>
</dbReference>
<evidence type="ECO:0000256" key="4">
    <source>
        <dbReference type="ARBA" id="ARBA00022568"/>
    </source>
</evidence>
<evidence type="ECO:0000313" key="11">
    <source>
        <dbReference type="EMBL" id="KAK2175602.1"/>
    </source>
</evidence>
<dbReference type="PANTHER" id="PTHR11878">
    <property type="entry name" value="SODIUM/CALCIUM EXCHANGER"/>
    <property type="match status" value="1"/>
</dbReference>
<dbReference type="GO" id="GO:0005432">
    <property type="term" value="F:calcium:sodium antiporter activity"/>
    <property type="evidence" value="ECO:0007669"/>
    <property type="project" value="TreeGrafter"/>
</dbReference>
<accession>A0AAD9KQE9</accession>
<evidence type="ECO:0000259" key="10">
    <source>
        <dbReference type="Pfam" id="PF01699"/>
    </source>
</evidence>
<dbReference type="GO" id="GO:0098794">
    <property type="term" value="C:postsynapse"/>
    <property type="evidence" value="ECO:0007669"/>
    <property type="project" value="TreeGrafter"/>
</dbReference>
<dbReference type="Gene3D" id="1.20.1420.30">
    <property type="entry name" value="NCX, central ion-binding region"/>
    <property type="match status" value="1"/>
</dbReference>
<comment type="caution">
    <text evidence="11">The sequence shown here is derived from an EMBL/GenBank/DDBJ whole genome shotgun (WGS) entry which is preliminary data.</text>
</comment>
<dbReference type="PANTHER" id="PTHR11878:SF70">
    <property type="entry name" value="CALX-BETA DOMAIN-CONTAINING PROTEIN"/>
    <property type="match status" value="1"/>
</dbReference>
<keyword evidence="3" id="KW-0050">Antiport</keyword>
<organism evidence="11 12">
    <name type="scientific">Ridgeia piscesae</name>
    <name type="common">Tubeworm</name>
    <dbReference type="NCBI Taxonomy" id="27915"/>
    <lineage>
        <taxon>Eukaryota</taxon>
        <taxon>Metazoa</taxon>
        <taxon>Spiralia</taxon>
        <taxon>Lophotrochozoa</taxon>
        <taxon>Annelida</taxon>
        <taxon>Polychaeta</taxon>
        <taxon>Sedentaria</taxon>
        <taxon>Canalipalpata</taxon>
        <taxon>Sabellida</taxon>
        <taxon>Siboglinidae</taxon>
        <taxon>Ridgeia</taxon>
    </lineage>
</organism>
<evidence type="ECO:0000313" key="12">
    <source>
        <dbReference type="Proteomes" id="UP001209878"/>
    </source>
</evidence>
<dbReference type="InterPro" id="IPR004837">
    <property type="entry name" value="NaCa_Exmemb"/>
</dbReference>
<sequence>MTFEYATIIGESRGEAKKQVVLRMIREPMLGNLLSFVIGLKASVAGITIIALGTSLPDTFTSRTAALHDEYADTAMSLCQHVACIKDSHPSMHQEFVVGELGGKNNTVKALSTTFMVFLWVIYIALSSIKAGIVRLSTMTAYQLSP</sequence>
<protein>
    <recommendedName>
        <fullName evidence="10">Sodium/calcium exchanger membrane region domain-containing protein</fullName>
    </recommendedName>
</protein>
<feature type="transmembrane region" description="Helical" evidence="9">
    <location>
        <begin position="110"/>
        <end position="129"/>
    </location>
</feature>
<evidence type="ECO:0000256" key="3">
    <source>
        <dbReference type="ARBA" id="ARBA00022449"/>
    </source>
</evidence>
<evidence type="ECO:0000256" key="7">
    <source>
        <dbReference type="ARBA" id="ARBA00023065"/>
    </source>
</evidence>
<keyword evidence="4" id="KW-0109">Calcium transport</keyword>